<reference evidence="2 3" key="1">
    <citation type="submission" date="2016-11" db="EMBL/GenBank/DDBJ databases">
        <title>The macronuclear genome of Stentor coeruleus: a giant cell with tiny introns.</title>
        <authorList>
            <person name="Slabodnick M."/>
            <person name="Ruby J.G."/>
            <person name="Reiff S.B."/>
            <person name="Swart E.C."/>
            <person name="Gosai S."/>
            <person name="Prabakaran S."/>
            <person name="Witkowska E."/>
            <person name="Larue G.E."/>
            <person name="Fisher S."/>
            <person name="Freeman R.M."/>
            <person name="Gunawardena J."/>
            <person name="Chu W."/>
            <person name="Stover N.A."/>
            <person name="Gregory B.D."/>
            <person name="Nowacki M."/>
            <person name="Derisi J."/>
            <person name="Roy S.W."/>
            <person name="Marshall W.F."/>
            <person name="Sood P."/>
        </authorList>
    </citation>
    <scope>NUCLEOTIDE SEQUENCE [LARGE SCALE GENOMIC DNA]</scope>
    <source>
        <strain evidence="2">WM001</strain>
    </source>
</reference>
<name>A0A1R2BRA6_9CILI</name>
<feature type="region of interest" description="Disordered" evidence="1">
    <location>
        <begin position="158"/>
        <end position="184"/>
    </location>
</feature>
<proteinExistence type="predicted"/>
<comment type="caution">
    <text evidence="2">The sequence shown here is derived from an EMBL/GenBank/DDBJ whole genome shotgun (WGS) entry which is preliminary data.</text>
</comment>
<dbReference type="EMBL" id="MPUH01000476">
    <property type="protein sequence ID" value="OMJ79333.1"/>
    <property type="molecule type" value="Genomic_DNA"/>
</dbReference>
<organism evidence="2 3">
    <name type="scientific">Stentor coeruleus</name>
    <dbReference type="NCBI Taxonomy" id="5963"/>
    <lineage>
        <taxon>Eukaryota</taxon>
        <taxon>Sar</taxon>
        <taxon>Alveolata</taxon>
        <taxon>Ciliophora</taxon>
        <taxon>Postciliodesmatophora</taxon>
        <taxon>Heterotrichea</taxon>
        <taxon>Heterotrichida</taxon>
        <taxon>Stentoridae</taxon>
        <taxon>Stentor</taxon>
    </lineage>
</organism>
<gene>
    <name evidence="2" type="ORF">SteCoe_20675</name>
</gene>
<dbReference type="InterPro" id="IPR010736">
    <property type="entry name" value="SHIPPO-rpt"/>
</dbReference>
<keyword evidence="3" id="KW-1185">Reference proteome</keyword>
<evidence type="ECO:0000313" key="2">
    <source>
        <dbReference type="EMBL" id="OMJ79333.1"/>
    </source>
</evidence>
<evidence type="ECO:0000313" key="3">
    <source>
        <dbReference type="Proteomes" id="UP000187209"/>
    </source>
</evidence>
<evidence type="ECO:0000256" key="1">
    <source>
        <dbReference type="SAM" id="MobiDB-lite"/>
    </source>
</evidence>
<dbReference type="AlphaFoldDB" id="A0A1R2BRA6"/>
<dbReference type="Pfam" id="PF07004">
    <property type="entry name" value="SHIPPO-rpt"/>
    <property type="match status" value="2"/>
</dbReference>
<protein>
    <submittedName>
        <fullName evidence="2">Uncharacterized protein</fullName>
    </submittedName>
</protein>
<sequence length="184" mass="20843">MAKLGITLKIYKSIDKELDLLKSSGHYALLYTSFLSIFESIGSELHKENLKAILSEMIDQLWSNQLAYTDLNQLKASTSPLAEITYEQKQRKIQSTKSTETLKKFDYSLLSDFSYTKGPGTFSKEKRVTKVEISPGPGDYDINLSHTKARSPQVVAFRSKKHETSHSETPGPGSYNPLYHFRAR</sequence>
<dbReference type="Proteomes" id="UP000187209">
    <property type="component" value="Unassembled WGS sequence"/>
</dbReference>
<accession>A0A1R2BRA6</accession>